<protein>
    <submittedName>
        <fullName evidence="2">DUF4835 family protein</fullName>
    </submittedName>
</protein>
<evidence type="ECO:0000313" key="3">
    <source>
        <dbReference type="Proteomes" id="UP000435357"/>
    </source>
</evidence>
<gene>
    <name evidence="2" type="ORF">F3059_03140</name>
</gene>
<dbReference type="Proteomes" id="UP000435357">
    <property type="component" value="Unassembled WGS sequence"/>
</dbReference>
<evidence type="ECO:0000313" key="2">
    <source>
        <dbReference type="EMBL" id="KAB1065664.1"/>
    </source>
</evidence>
<accession>A0A6N6M6X3</accession>
<dbReference type="OrthoDB" id="9773381at2"/>
<dbReference type="EMBL" id="WACR01000002">
    <property type="protein sequence ID" value="KAB1065664.1"/>
    <property type="molecule type" value="Genomic_DNA"/>
</dbReference>
<sequence length="301" mass="34967">MKLFRSKIFLVFIIGLLVKTVSAQDVNCTVEVDAQQISNTDRTLFESLENNLYEFVNNRKWTTDKFKAHERIEFSILLRINEASGDRFKGNIQIQSRRPVYGSSYSTPLINHKDDEVQFEFAKFDVLQFSEQAAKQNNLTAIFAFYTYLVIGFDYDSFSPEGGDKYLNKALNIANQFQGSDISGWEAFKSQTNRYWIATNYLDSRFENLRTCMYEYHRQGMDQMMDDPTKARENIYKALEKLQPIYDNLPNNINMRLFFNAKANEIVNIFSEAPGDEQRKVVNLLNKISPANSNKWSKISG</sequence>
<dbReference type="Pfam" id="PF16119">
    <property type="entry name" value="DUF4835"/>
    <property type="match status" value="1"/>
</dbReference>
<dbReference type="AlphaFoldDB" id="A0A6N6M6X3"/>
<evidence type="ECO:0000256" key="1">
    <source>
        <dbReference type="SAM" id="SignalP"/>
    </source>
</evidence>
<feature type="signal peptide" evidence="1">
    <location>
        <begin position="1"/>
        <end position="23"/>
    </location>
</feature>
<feature type="chain" id="PRO_5026754903" evidence="1">
    <location>
        <begin position="24"/>
        <end position="301"/>
    </location>
</feature>
<organism evidence="2 3">
    <name type="scientific">Salibacter halophilus</name>
    <dbReference type="NCBI Taxonomy" id="1803916"/>
    <lineage>
        <taxon>Bacteria</taxon>
        <taxon>Pseudomonadati</taxon>
        <taxon>Bacteroidota</taxon>
        <taxon>Flavobacteriia</taxon>
        <taxon>Flavobacteriales</taxon>
        <taxon>Salibacteraceae</taxon>
        <taxon>Salibacter</taxon>
    </lineage>
</organism>
<keyword evidence="1" id="KW-0732">Signal</keyword>
<dbReference type="RefSeq" id="WP_151166489.1">
    <property type="nucleotide sequence ID" value="NZ_WACR01000002.1"/>
</dbReference>
<name>A0A6N6M6X3_9FLAO</name>
<comment type="caution">
    <text evidence="2">The sequence shown here is derived from an EMBL/GenBank/DDBJ whole genome shotgun (WGS) entry which is preliminary data.</text>
</comment>
<reference evidence="2 3" key="1">
    <citation type="submission" date="2019-09" db="EMBL/GenBank/DDBJ databases">
        <title>Genomes of Cryomorphaceae.</title>
        <authorList>
            <person name="Bowman J.P."/>
        </authorList>
    </citation>
    <scope>NUCLEOTIDE SEQUENCE [LARGE SCALE GENOMIC DNA]</scope>
    <source>
        <strain evidence="2 3">KCTC 52047</strain>
    </source>
</reference>
<proteinExistence type="predicted"/>
<keyword evidence="3" id="KW-1185">Reference proteome</keyword>
<dbReference type="InterPro" id="IPR032274">
    <property type="entry name" value="DUF4835"/>
</dbReference>